<feature type="transmembrane region" description="Helical" evidence="7">
    <location>
        <begin position="90"/>
        <end position="108"/>
    </location>
</feature>
<keyword evidence="5 7" id="KW-0472">Membrane</keyword>
<feature type="transmembrane region" description="Helical" evidence="7">
    <location>
        <begin position="114"/>
        <end position="137"/>
    </location>
</feature>
<reference evidence="9 10" key="1">
    <citation type="submission" date="2012-06" db="EMBL/GenBank/DDBJ databases">
        <title>Complete genome sequence of Corynebacterium terpenotabidum Y-11 (=DSM 44721).</title>
        <authorList>
            <person name="Ruckert C."/>
            <person name="Albersmeier A."/>
            <person name="Al-Dilaimi A."/>
            <person name="Szczepanowski R."/>
            <person name="Kalinowski J."/>
        </authorList>
    </citation>
    <scope>NUCLEOTIDE SEQUENCE [LARGE SCALE GENOMIC DNA]</scope>
    <source>
        <strain evidence="9 10">Y-11</strain>
    </source>
</reference>
<dbReference type="KEGG" id="cter:A606_04445"/>
<evidence type="ECO:0000256" key="2">
    <source>
        <dbReference type="ARBA" id="ARBA00022475"/>
    </source>
</evidence>
<dbReference type="STRING" id="1200352.A606_04445"/>
<evidence type="ECO:0000256" key="5">
    <source>
        <dbReference type="ARBA" id="ARBA00023136"/>
    </source>
</evidence>
<evidence type="ECO:0000256" key="1">
    <source>
        <dbReference type="ARBA" id="ARBA00004651"/>
    </source>
</evidence>
<keyword evidence="4 7" id="KW-1133">Transmembrane helix</keyword>
<evidence type="ECO:0000256" key="3">
    <source>
        <dbReference type="ARBA" id="ARBA00022692"/>
    </source>
</evidence>
<dbReference type="PANTHER" id="PTHR36115">
    <property type="entry name" value="PROLINE-RICH ANTIGEN HOMOLOG-RELATED"/>
    <property type="match status" value="1"/>
</dbReference>
<evidence type="ECO:0000259" key="8">
    <source>
        <dbReference type="Pfam" id="PF06271"/>
    </source>
</evidence>
<dbReference type="InterPro" id="IPR010432">
    <property type="entry name" value="RDD"/>
</dbReference>
<proteinExistence type="predicted"/>
<sequence length="200" mass="22168">MAKRQNNRAGDGSAKKNGTGKASAQDKQQQLQREQRRRQRQERSSQTVWLEGPQVPGQFEDPHDLSPYPGKLLGLPQTGEGSIASLLPRMLALFIDWLFCWGIAALLVSQTDVLGGVSTVTMMVWILWRIITVWLFAQSPGHAIMGIGVARVDDPSKRVGLIRSVVRTLLTVFLFPPIIQDTDGRGMHDRATGTAVIRTR</sequence>
<dbReference type="Proteomes" id="UP000014809">
    <property type="component" value="Chromosome"/>
</dbReference>
<accession>S4XIW5</accession>
<dbReference type="AlphaFoldDB" id="S4XIW5"/>
<dbReference type="InterPro" id="IPR051791">
    <property type="entry name" value="Pra-immunoreactive"/>
</dbReference>
<organism evidence="9 10">
    <name type="scientific">Corynebacterium terpenotabidum Y-11</name>
    <dbReference type="NCBI Taxonomy" id="1200352"/>
    <lineage>
        <taxon>Bacteria</taxon>
        <taxon>Bacillati</taxon>
        <taxon>Actinomycetota</taxon>
        <taxon>Actinomycetes</taxon>
        <taxon>Mycobacteriales</taxon>
        <taxon>Corynebacteriaceae</taxon>
        <taxon>Corynebacterium</taxon>
    </lineage>
</organism>
<comment type="subcellular location">
    <subcellularLocation>
        <location evidence="1">Cell membrane</location>
        <topology evidence="1">Multi-pass membrane protein</topology>
    </subcellularLocation>
</comment>
<dbReference type="PANTHER" id="PTHR36115:SF6">
    <property type="entry name" value="PROLINE-RICH ANTIGEN HOMOLOG"/>
    <property type="match status" value="1"/>
</dbReference>
<keyword evidence="2" id="KW-1003">Cell membrane</keyword>
<keyword evidence="10" id="KW-1185">Reference proteome</keyword>
<name>S4XIW5_9CORY</name>
<evidence type="ECO:0000256" key="7">
    <source>
        <dbReference type="SAM" id="Phobius"/>
    </source>
</evidence>
<dbReference type="Pfam" id="PF06271">
    <property type="entry name" value="RDD"/>
    <property type="match status" value="1"/>
</dbReference>
<protein>
    <recommendedName>
        <fullName evidence="8">RDD domain-containing protein</fullName>
    </recommendedName>
</protein>
<evidence type="ECO:0000256" key="4">
    <source>
        <dbReference type="ARBA" id="ARBA00022989"/>
    </source>
</evidence>
<evidence type="ECO:0000313" key="9">
    <source>
        <dbReference type="EMBL" id="AGP30538.1"/>
    </source>
</evidence>
<gene>
    <name evidence="9" type="ORF">A606_04445</name>
</gene>
<dbReference type="EMBL" id="CP003696">
    <property type="protein sequence ID" value="AGP30538.1"/>
    <property type="molecule type" value="Genomic_DNA"/>
</dbReference>
<evidence type="ECO:0000313" key="10">
    <source>
        <dbReference type="Proteomes" id="UP000014809"/>
    </source>
</evidence>
<dbReference type="GO" id="GO:0005886">
    <property type="term" value="C:plasma membrane"/>
    <property type="evidence" value="ECO:0007669"/>
    <property type="project" value="UniProtKB-SubCell"/>
</dbReference>
<keyword evidence="3 7" id="KW-0812">Transmembrane</keyword>
<dbReference type="OrthoDB" id="5187110at2"/>
<evidence type="ECO:0000256" key="6">
    <source>
        <dbReference type="SAM" id="MobiDB-lite"/>
    </source>
</evidence>
<feature type="region of interest" description="Disordered" evidence="6">
    <location>
        <begin position="1"/>
        <end position="63"/>
    </location>
</feature>
<feature type="domain" description="RDD" evidence="8">
    <location>
        <begin position="84"/>
        <end position="175"/>
    </location>
</feature>
<dbReference type="PATRIC" id="fig|1200352.3.peg.899"/>
<dbReference type="HOGENOM" id="CLU_110186_0_0_11"/>
<dbReference type="eggNOG" id="COG1714">
    <property type="taxonomic scope" value="Bacteria"/>
</dbReference>